<keyword evidence="9" id="KW-0694">RNA-binding</keyword>
<feature type="compositionally biased region" description="Basic and acidic residues" evidence="13">
    <location>
        <begin position="15"/>
        <end position="32"/>
    </location>
</feature>
<keyword evidence="10" id="KW-0866">Nonsense-mediated mRNA decay</keyword>
<dbReference type="GO" id="GO:0035145">
    <property type="term" value="C:exon-exon junction complex"/>
    <property type="evidence" value="ECO:0007669"/>
    <property type="project" value="InterPro"/>
</dbReference>
<dbReference type="GO" id="GO:0006417">
    <property type="term" value="P:regulation of translation"/>
    <property type="evidence" value="ECO:0007669"/>
    <property type="project" value="UniProtKB-KW"/>
</dbReference>
<keyword evidence="11" id="KW-0508">mRNA splicing</keyword>
<sequence>MSSKHSVSSSKRHHSSPEAHKKDKHADSERRSRSPHARHHFSNRHVAQSHRVSPKRLLSASKSDPVNELDLLTGDAKPRSGLSMANSSSSGHYQRPRDYNFRSRNNMGSGMRFGYIGSARPGDFGFRQGRDVRCFANFAQRRNATDRDFAGTSKSFERSNRTQQWLAKKEEEEGKPVMNLFDPCKVPTGKSYFTHDDRSNKQSRENGFDRKFNAPLGWRNAPKDHLAKYRTQSREIRGIPAQMSKYSDKDGLKQRNGFDDVWKHDLFQENQNQDCGTE</sequence>
<dbReference type="GO" id="GO:0006397">
    <property type="term" value="P:mRNA processing"/>
    <property type="evidence" value="ECO:0007669"/>
    <property type="project" value="UniProtKB-KW"/>
</dbReference>
<evidence type="ECO:0000256" key="5">
    <source>
        <dbReference type="ARBA" id="ARBA00022490"/>
    </source>
</evidence>
<comment type="subcellular location">
    <subcellularLocation>
        <location evidence="2">Cytoplasm</location>
    </subcellularLocation>
    <subcellularLocation>
        <location evidence="1">Nucleus</location>
    </subcellularLocation>
</comment>
<organism evidence="15 16">
    <name type="scientific">Syphacia muris</name>
    <dbReference type="NCBI Taxonomy" id="451379"/>
    <lineage>
        <taxon>Eukaryota</taxon>
        <taxon>Metazoa</taxon>
        <taxon>Ecdysozoa</taxon>
        <taxon>Nematoda</taxon>
        <taxon>Chromadorea</taxon>
        <taxon>Rhabditida</taxon>
        <taxon>Spirurina</taxon>
        <taxon>Oxyuridomorpha</taxon>
        <taxon>Oxyuroidea</taxon>
        <taxon>Oxyuridae</taxon>
        <taxon>Syphacia</taxon>
    </lineage>
</organism>
<keyword evidence="15" id="KW-1185">Reference proteome</keyword>
<reference evidence="16" key="1">
    <citation type="submission" date="2017-02" db="UniProtKB">
        <authorList>
            <consortium name="WormBaseParasite"/>
        </authorList>
    </citation>
    <scope>IDENTIFICATION</scope>
</reference>
<accession>A0A0N5B066</accession>
<keyword evidence="12" id="KW-0539">Nucleus</keyword>
<evidence type="ECO:0000313" key="15">
    <source>
        <dbReference type="Proteomes" id="UP000046393"/>
    </source>
</evidence>
<dbReference type="GO" id="GO:0003729">
    <property type="term" value="F:mRNA binding"/>
    <property type="evidence" value="ECO:0007669"/>
    <property type="project" value="InterPro"/>
</dbReference>
<dbReference type="WBParaSite" id="SMUV_0001066101-mRNA-1">
    <property type="protein sequence ID" value="SMUV_0001066101-mRNA-1"/>
    <property type="gene ID" value="SMUV_0001066101"/>
</dbReference>
<evidence type="ECO:0000256" key="13">
    <source>
        <dbReference type="SAM" id="MobiDB-lite"/>
    </source>
</evidence>
<evidence type="ECO:0000313" key="16">
    <source>
        <dbReference type="WBParaSite" id="SMUV_0001066101-mRNA-1"/>
    </source>
</evidence>
<feature type="region of interest" description="Disordered" evidence="13">
    <location>
        <begin position="1"/>
        <end position="102"/>
    </location>
</feature>
<name>A0A0N5B066_9BILA</name>
<dbReference type="GO" id="GO:0000184">
    <property type="term" value="P:nuclear-transcribed mRNA catabolic process, nonsense-mediated decay"/>
    <property type="evidence" value="ECO:0007669"/>
    <property type="project" value="UniProtKB-KW"/>
</dbReference>
<evidence type="ECO:0000259" key="14">
    <source>
        <dbReference type="Pfam" id="PF09405"/>
    </source>
</evidence>
<dbReference type="GO" id="GO:0005737">
    <property type="term" value="C:cytoplasm"/>
    <property type="evidence" value="ECO:0007669"/>
    <property type="project" value="UniProtKB-SubCell"/>
</dbReference>
<feature type="domain" description="Btz" evidence="14">
    <location>
        <begin position="155"/>
        <end position="273"/>
    </location>
</feature>
<evidence type="ECO:0000256" key="11">
    <source>
        <dbReference type="ARBA" id="ARBA00023187"/>
    </source>
</evidence>
<evidence type="ECO:0000256" key="4">
    <source>
        <dbReference type="ARBA" id="ARBA00022448"/>
    </source>
</evidence>
<keyword evidence="7" id="KW-0509">mRNA transport</keyword>
<evidence type="ECO:0000256" key="8">
    <source>
        <dbReference type="ARBA" id="ARBA00022845"/>
    </source>
</evidence>
<evidence type="ECO:0000256" key="12">
    <source>
        <dbReference type="ARBA" id="ARBA00023242"/>
    </source>
</evidence>
<feature type="compositionally biased region" description="Basic and acidic residues" evidence="13">
    <location>
        <begin position="193"/>
        <end position="212"/>
    </location>
</feature>
<evidence type="ECO:0000256" key="10">
    <source>
        <dbReference type="ARBA" id="ARBA00023161"/>
    </source>
</evidence>
<keyword evidence="5" id="KW-0963">Cytoplasm</keyword>
<evidence type="ECO:0000256" key="6">
    <source>
        <dbReference type="ARBA" id="ARBA00022664"/>
    </source>
</evidence>
<dbReference type="InterPro" id="IPR018545">
    <property type="entry name" value="Btz_dom"/>
</dbReference>
<feature type="compositionally biased region" description="Low complexity" evidence="13">
    <location>
        <begin position="80"/>
        <end position="90"/>
    </location>
</feature>
<feature type="compositionally biased region" description="Basic residues" evidence="13">
    <location>
        <begin position="33"/>
        <end position="43"/>
    </location>
</feature>
<feature type="region of interest" description="Disordered" evidence="13">
    <location>
        <begin position="233"/>
        <end position="252"/>
    </location>
</feature>
<evidence type="ECO:0000256" key="2">
    <source>
        <dbReference type="ARBA" id="ARBA00004496"/>
    </source>
</evidence>
<evidence type="ECO:0000256" key="7">
    <source>
        <dbReference type="ARBA" id="ARBA00022816"/>
    </source>
</evidence>
<keyword evidence="4" id="KW-0813">Transport</keyword>
<keyword evidence="8" id="KW-0810">Translation regulation</keyword>
<evidence type="ECO:0000256" key="9">
    <source>
        <dbReference type="ARBA" id="ARBA00022884"/>
    </source>
</evidence>
<dbReference type="GO" id="GO:0008380">
    <property type="term" value="P:RNA splicing"/>
    <property type="evidence" value="ECO:0007669"/>
    <property type="project" value="UniProtKB-KW"/>
</dbReference>
<dbReference type="Proteomes" id="UP000046393">
    <property type="component" value="Unplaced"/>
</dbReference>
<evidence type="ECO:0000256" key="1">
    <source>
        <dbReference type="ARBA" id="ARBA00004123"/>
    </source>
</evidence>
<protein>
    <submittedName>
        <fullName evidence="16">Btz domain-containing protein</fullName>
    </submittedName>
</protein>
<dbReference type="AlphaFoldDB" id="A0A0N5B066"/>
<comment type="similarity">
    <text evidence="3">Belongs to the CASC3 family.</text>
</comment>
<proteinExistence type="inferred from homology"/>
<dbReference type="GO" id="GO:0051028">
    <property type="term" value="P:mRNA transport"/>
    <property type="evidence" value="ECO:0007669"/>
    <property type="project" value="UniProtKB-KW"/>
</dbReference>
<keyword evidence="6" id="KW-0507">mRNA processing</keyword>
<dbReference type="Pfam" id="PF09405">
    <property type="entry name" value="Btz"/>
    <property type="match status" value="1"/>
</dbReference>
<feature type="region of interest" description="Disordered" evidence="13">
    <location>
        <begin position="192"/>
        <end position="216"/>
    </location>
</feature>
<evidence type="ECO:0000256" key="3">
    <source>
        <dbReference type="ARBA" id="ARBA00009548"/>
    </source>
</evidence>